<keyword evidence="1" id="KW-0479">Metal-binding</keyword>
<dbReference type="SUPFAM" id="SSF53098">
    <property type="entry name" value="Ribonuclease H-like"/>
    <property type="match status" value="1"/>
</dbReference>
<feature type="region of interest" description="Disordered" evidence="3">
    <location>
        <begin position="698"/>
        <end position="733"/>
    </location>
</feature>
<feature type="domain" description="CCHC-type" evidence="4">
    <location>
        <begin position="2090"/>
        <end position="2105"/>
    </location>
</feature>
<dbReference type="SUPFAM" id="SSF57756">
    <property type="entry name" value="Retrovirus zinc finger-like domains"/>
    <property type="match status" value="1"/>
</dbReference>
<dbReference type="PANTHER" id="PTHR11439:SF495">
    <property type="entry name" value="REVERSE TRANSCRIPTASE, RNA-DEPENDENT DNA POLYMERASE-RELATED"/>
    <property type="match status" value="1"/>
</dbReference>
<dbReference type="InterPro" id="IPR012337">
    <property type="entry name" value="RNaseH-like_sf"/>
</dbReference>
<feature type="region of interest" description="Disordered" evidence="3">
    <location>
        <begin position="2103"/>
        <end position="2126"/>
    </location>
</feature>
<dbReference type="InterPro" id="IPR001878">
    <property type="entry name" value="Znf_CCHC"/>
</dbReference>
<comment type="caution">
    <text evidence="6">The sequence shown here is derived from an EMBL/GenBank/DDBJ whole genome shotgun (WGS) entry which is preliminary data.</text>
</comment>
<protein>
    <submittedName>
        <fullName evidence="6">Putative ribonuclease H-like domain-containing protein</fullName>
    </submittedName>
</protein>
<evidence type="ECO:0000259" key="4">
    <source>
        <dbReference type="PROSITE" id="PS50158"/>
    </source>
</evidence>
<feature type="coiled-coil region" evidence="2">
    <location>
        <begin position="2887"/>
        <end position="2921"/>
    </location>
</feature>
<proteinExistence type="predicted"/>
<evidence type="ECO:0000256" key="1">
    <source>
        <dbReference type="PROSITE-ProRule" id="PRU00047"/>
    </source>
</evidence>
<dbReference type="PROSITE" id="PS50994">
    <property type="entry name" value="INTEGRASE"/>
    <property type="match status" value="1"/>
</dbReference>
<dbReference type="Pfam" id="PF14223">
    <property type="entry name" value="Retrotran_gag_2"/>
    <property type="match status" value="1"/>
</dbReference>
<feature type="compositionally biased region" description="Pro residues" evidence="3">
    <location>
        <begin position="2857"/>
        <end position="2869"/>
    </location>
</feature>
<feature type="region of interest" description="Disordered" evidence="3">
    <location>
        <begin position="1469"/>
        <end position="1494"/>
    </location>
</feature>
<keyword evidence="1" id="KW-0862">Zinc</keyword>
<feature type="compositionally biased region" description="Polar residues" evidence="3">
    <location>
        <begin position="2513"/>
        <end position="2524"/>
    </location>
</feature>
<dbReference type="GO" id="GO:0003676">
    <property type="term" value="F:nucleic acid binding"/>
    <property type="evidence" value="ECO:0007669"/>
    <property type="project" value="InterPro"/>
</dbReference>
<evidence type="ECO:0000256" key="2">
    <source>
        <dbReference type="SAM" id="Coils"/>
    </source>
</evidence>
<keyword evidence="1" id="KW-0863">Zinc-finger</keyword>
<feature type="compositionally biased region" description="Basic and acidic residues" evidence="3">
    <location>
        <begin position="2103"/>
        <end position="2119"/>
    </location>
</feature>
<dbReference type="Pfam" id="PF00665">
    <property type="entry name" value="rve"/>
    <property type="match status" value="1"/>
</dbReference>
<evidence type="ECO:0000313" key="6">
    <source>
        <dbReference type="EMBL" id="GEU34024.1"/>
    </source>
</evidence>
<dbReference type="PANTHER" id="PTHR11439">
    <property type="entry name" value="GAG-POL-RELATED RETROTRANSPOSON"/>
    <property type="match status" value="1"/>
</dbReference>
<accession>A0A6L2JE94</accession>
<evidence type="ECO:0000256" key="3">
    <source>
        <dbReference type="SAM" id="MobiDB-lite"/>
    </source>
</evidence>
<evidence type="ECO:0000259" key="5">
    <source>
        <dbReference type="PROSITE" id="PS50994"/>
    </source>
</evidence>
<feature type="region of interest" description="Disordered" evidence="3">
    <location>
        <begin position="1028"/>
        <end position="1056"/>
    </location>
</feature>
<feature type="compositionally biased region" description="Polar residues" evidence="3">
    <location>
        <begin position="411"/>
        <end position="423"/>
    </location>
</feature>
<feature type="compositionally biased region" description="Basic and acidic residues" evidence="3">
    <location>
        <begin position="2438"/>
        <end position="2450"/>
    </location>
</feature>
<feature type="region of interest" description="Disordered" evidence="3">
    <location>
        <begin position="2851"/>
        <end position="2878"/>
    </location>
</feature>
<feature type="compositionally biased region" description="Low complexity" evidence="3">
    <location>
        <begin position="443"/>
        <end position="457"/>
    </location>
</feature>
<dbReference type="SMART" id="SM00343">
    <property type="entry name" value="ZnF_C2HC"/>
    <property type="match status" value="3"/>
</dbReference>
<dbReference type="GO" id="GO:0008270">
    <property type="term" value="F:zinc ion binding"/>
    <property type="evidence" value="ECO:0007669"/>
    <property type="project" value="UniProtKB-KW"/>
</dbReference>
<feature type="region of interest" description="Disordered" evidence="3">
    <location>
        <begin position="2288"/>
        <end position="2310"/>
    </location>
</feature>
<sequence length="3302" mass="371913">MHKAFPLPGIEFPLTEEVPTASEEDQQYPTVAKIPILDTGKFDQWQFRIQQYLQHEHHSLWEVIEFGDSYEVPTSTVSTTTTNTTSGETGKKSGRTVTLTAEDMQKNKNDVKVRTTLLLSLPNEHQIRFKWLMHTIVWRNRSDLDTMSLDDLYNHLKVYEYEVQKKLKPNSQNMAFISSAKHISRNEDGNTACVPTASTNVPTASASVATISQDTACAYIASQSNGSQIKFEDINQINEDDMEEMDIKWNMALPSMRADKSWKKTEKKISIQGSDVAWFDKSKVECFNSHKMGHFARETLKYYNEGKKECIESLRKELENLKKEKEVVNGKLAGLLTASKDLDNLIESQMSDKSKEGLRYITIPPPTAQLYLSPKKDLSWTGLPKYVDDTVTDYSRPSPMVESSSEEDQNRNPSTSKNVTSPITPKQFVKFVKASDSQSKIPASAASAKTTKTASDGTSKKKGRTVTMTAEDMQMRKNDVKVRTTLFPSLTDEHQLQFSKYKTAQELWPSILKTFNGNEANKKTKKNLLKQQYGNFKAEGTKTLEQMFNRLQSMALLSMRADKFWKKIGKKISIQGSDVAGFDKSKVEGFNCHKICHSVRECRARRSQDKGRRDNYKQGSKVKEQAPKALMAIDGRLDKNKEGLGYSVVPPPPAQLYSSSKKDLSWTGLPEFKDDTEASPSTISPKSFIKFVKANDSPTKSKIDKANKTKKSPVTKRVKHGTSRSQNNTHKSFISRPAIHKPYRPPMRPVSVLFTDPECLVLGRNFKLSDDDNMLLRTPRQHNMYSINLNNIVPYKDLTCLVAKASTDECMLWHMRLVTDDFSRFTWTFFLKTKDETSSILRKFITEIENLNDLKVKIIRCDHEGQFRNKEMNDFCSQKGIKREFSNARTPQQNGVAERRNRTLIEAARTMLADAKLLVIFWAKAVNTACYVQNRVLVNKKVEENLHVEFVENKATEKGAGLNWLFDIDSLTKYMNYVPVDTGTNSTNHSGTKDAARQEVKKDVSSLRCIALPNWFHDALLESSTSKHQDDYSTDVPESSGNFNLTATSTNPPADQLETNSGNSYSHYILGATTNLDESNGVEPNVLKNKKDERGIVIRNLARLVAQGHTKEEGIDYDEVFPPVARIEAIRLFLAYALFTGFTVHQMDVKSAFLYGTIDEEVSTQGGWHFSLSRQVCWRYPQKIQIFRCQIIKYSYGQGESLGKDETGKDVDLHLYRSMIGSLMYLTASRPDIMFAICACARHQVTPKECHLHAVKMIFRYLKGHPQLRLWYPKESPFDLVAYSDSDYGGATQDRKSTTKGCQFLGRRLISWQCKKQTIMATSTTKAEYVVAASCCGQVLWIQNQLLNYGYNFMNTKIFIDNNSAICVVKNPVYHSKTKHIEIRHHFIRDCFEKKLISVDHIHTDENVADLLTKPFDVGRFQYLVFCDYHNMVAILEKGEHNVDFHPIVDFVEASPLRIVPLFDTMLVPQGEGSGTPTEPHHTPSPEAHPTSHTTYSLPTLLPVTTASIPTIIPSETTPIRQYTRRARIAQSSALPTIADEPASPLRDVSQGLVRERSRDDAPIKGRNLDEGEAAAERVSDDTEEMATVLTSMDAATVLASEVADVPTSSGLIPTASPPAAKVPSRSDVVPTASLVFATTTVVTPYRKRKGKEIMVESETPKKKKVAKDAEIARIYAEEELQSMIDGLDRSNETIAKYLQEYQQFAVELPLERRIELISDLVRYQDNYAKLKDFIPMGSKEEAERLKRKGLSLEQESVKKLKTSEEVSKEANSPDEVPEEKVKEMMQLVPIKEVEDLNQLWALVKESLSNRSPTSDKEMELWVELKMLVHYVTTKDKEILMLVEKDYPLKKDLAIGMINYKLQLEHEVSRRIVRNKMHKAFQLPVIEFPLAEEVPTASEESCHYQKKREATAVKIALLAFVKITDCRAALFKGAHRGFHQLIIILNGDSPALTRVIDGVLQPVSPTTAEQRLARMNELKARGTLLMALPDKHQLKFNTHKDAKTMMEAIDKRFGGNTETKKAAEADHTNEPVSDAASISAIDAVDLEEMDLKWQMAMLTVRARQFLQMTGRNLRANGPTSIGFDMSKVECYNCHRKEHFARECRSPKDTRSNGEAEPQKRNVPVETSTSNALVSQCLGYNSQVFTHSMSDCDDYLSSGSDKSFPPSPIYDRYQSCNGYHVVPPPYKGTFMPPKPDLVFNNAPNDVETNHPTFNVKLSPTKPDNDLSHTHRPSAPIIEDWVSNLDDESKTKTPQNSKLVPINAIRPVSTIVPKISVTRPRQAKTVFTKTKSPSRRHINLSPSPKASTFPPKVTDVKAPIINAAKGNPQHALKDKGVNDSGCSRHITGNMSYLFDFEELNGRYVTFGGNPEGGVQEQFPVEKSGEENVQQYVLFPVWSSSFINPKNTNGDAGFDEKDPESEGRKPDSEVNVSPNSSAQSKKHDDKTKKEAKGKSLVKSLTGYRNLSAEFEDLSNNSINEDNTTGTLVHAIRQLPPKSTNTISAAGPSNAAASPTDGKSSCIDTSQLPDDPNMPKLEDITYFDDKDDVSVEADFNNLETSITVSPIPTTRVHKDHHVTQIIGDLSSATQTRSMTRVAKDQAYSSFMGFMVYQMDVKSAFLYGTIEEDVYVRQPLGFEDPDYPDKVYKVVKALYGLHQALRAWPDIMFVVCACACFQVTPKASHLHAIKRIFRYLKGKPHLGLWYPKDLPFDLVAYSDSDYTGASLDRKSTTGGVNTPRCDEDRLELMELTVFLLPSDEKVRIEVCVVDLQVSAVRLILLLLVQKFLLFGLTIAAAHLMILGKGFSGVETPLFEGMIVEQPVDEGDVKVHVDDVTAVGVATEGDLSANDDVVPTAVEEPSIPSPTPPTPPPQPSKDQTSTSQDARISMDLLQNLMDTCVTLTRRVENLEKDKIAQALEITKLKQRGRMIADMDADVDVTLKDVAAQDAKINENDDVEPAKLQEVMEMDCFKGMTYDDIRPIFEKMFNSNVAFLMKTKEQIDEEDIRALRRLSESQDDKTAKKQKLDEEVEELKRHLQKVPNDEDDVYTEATPLALKPVVTLLIWTTPTLLWKSISDVQDLRSLKTEFPAIVLNDNLTLDKTLPCEPIVSSLNDNEINFRISFKESDDEDYMIVFDKNSFSYKLISTNHLENNNEKVNMPLFLTPEPLVSCIDDLDFFKDFENKFPAIVYNDALTSKSDFLTEPTLCPQHIDKFNLKDETSLSECDEEEENVLYFNDLFPSNVIYFDDSKSNKDNDDDDKIDIKHSLRDLSIEPLPNVLKINAQWSNKPFETSHDTSSKGLCTNVVT</sequence>
<gene>
    <name evidence="6" type="ORF">Tci_006002</name>
</gene>
<organism evidence="6">
    <name type="scientific">Tanacetum cinerariifolium</name>
    <name type="common">Dalmatian daisy</name>
    <name type="synonym">Chrysanthemum cinerariifolium</name>
    <dbReference type="NCBI Taxonomy" id="118510"/>
    <lineage>
        <taxon>Eukaryota</taxon>
        <taxon>Viridiplantae</taxon>
        <taxon>Streptophyta</taxon>
        <taxon>Embryophyta</taxon>
        <taxon>Tracheophyta</taxon>
        <taxon>Spermatophyta</taxon>
        <taxon>Magnoliopsida</taxon>
        <taxon>eudicotyledons</taxon>
        <taxon>Gunneridae</taxon>
        <taxon>Pentapetalae</taxon>
        <taxon>asterids</taxon>
        <taxon>campanulids</taxon>
        <taxon>Asterales</taxon>
        <taxon>Asteraceae</taxon>
        <taxon>Asteroideae</taxon>
        <taxon>Anthemideae</taxon>
        <taxon>Anthemidinae</taxon>
        <taxon>Tanacetum</taxon>
    </lineage>
</organism>
<feature type="compositionally biased region" description="Basic residues" evidence="3">
    <location>
        <begin position="708"/>
        <end position="722"/>
    </location>
</feature>
<dbReference type="Gene3D" id="3.30.420.10">
    <property type="entry name" value="Ribonuclease H-like superfamily/Ribonuclease H"/>
    <property type="match status" value="1"/>
</dbReference>
<dbReference type="InterPro" id="IPR036875">
    <property type="entry name" value="Znf_CCHC_sf"/>
</dbReference>
<feature type="region of interest" description="Disordered" evidence="3">
    <location>
        <begin position="440"/>
        <end position="465"/>
    </location>
</feature>
<reference evidence="6" key="1">
    <citation type="journal article" date="2019" name="Sci. Rep.">
        <title>Draft genome of Tanacetum cinerariifolium, the natural source of mosquito coil.</title>
        <authorList>
            <person name="Yamashiro T."/>
            <person name="Shiraishi A."/>
            <person name="Satake H."/>
            <person name="Nakayama K."/>
        </authorList>
    </citation>
    <scope>NUCLEOTIDE SEQUENCE</scope>
</reference>
<dbReference type="Gene3D" id="4.10.60.10">
    <property type="entry name" value="Zinc finger, CCHC-type"/>
    <property type="match status" value="1"/>
</dbReference>
<feature type="domain" description="Integrase catalytic" evidence="5">
    <location>
        <begin position="775"/>
        <end position="955"/>
    </location>
</feature>
<feature type="compositionally biased region" description="Low complexity" evidence="3">
    <location>
        <begin position="1485"/>
        <end position="1494"/>
    </location>
</feature>
<dbReference type="CDD" id="cd09272">
    <property type="entry name" value="RNase_HI_RT_Ty1"/>
    <property type="match status" value="1"/>
</dbReference>
<feature type="compositionally biased region" description="Basic and acidic residues" evidence="3">
    <location>
        <begin position="1554"/>
        <end position="1581"/>
    </location>
</feature>
<dbReference type="InterPro" id="IPR001584">
    <property type="entry name" value="Integrase_cat-core"/>
</dbReference>
<keyword evidence="2" id="KW-0175">Coiled coil</keyword>
<feature type="compositionally biased region" description="Polar residues" evidence="3">
    <location>
        <begin position="1036"/>
        <end position="1056"/>
    </location>
</feature>
<feature type="coiled-coil region" evidence="2">
    <location>
        <begin position="304"/>
        <end position="338"/>
    </location>
</feature>
<dbReference type="InterPro" id="IPR036397">
    <property type="entry name" value="RNaseH_sf"/>
</dbReference>
<dbReference type="EMBL" id="BKCJ010000529">
    <property type="protein sequence ID" value="GEU34024.1"/>
    <property type="molecule type" value="Genomic_DNA"/>
</dbReference>
<feature type="compositionally biased region" description="Polar residues" evidence="3">
    <location>
        <begin position="723"/>
        <end position="732"/>
    </location>
</feature>
<feature type="region of interest" description="Disordered" evidence="3">
    <location>
        <begin position="1535"/>
        <end position="1582"/>
    </location>
</feature>
<feature type="region of interest" description="Disordered" evidence="3">
    <location>
        <begin position="604"/>
        <end position="623"/>
    </location>
</feature>
<feature type="compositionally biased region" description="Low complexity" evidence="3">
    <location>
        <begin position="2500"/>
        <end position="2511"/>
    </location>
</feature>
<feature type="compositionally biased region" description="Basic and acidic residues" evidence="3">
    <location>
        <begin position="2411"/>
        <end position="2425"/>
    </location>
</feature>
<dbReference type="InterPro" id="IPR013103">
    <property type="entry name" value="RVT_2"/>
</dbReference>
<dbReference type="Pfam" id="PF07727">
    <property type="entry name" value="RVT_2"/>
    <property type="match status" value="2"/>
</dbReference>
<feature type="region of interest" description="Disordered" evidence="3">
    <location>
        <begin position="2403"/>
        <end position="2453"/>
    </location>
</feature>
<dbReference type="PROSITE" id="PS50158">
    <property type="entry name" value="ZF_CCHC"/>
    <property type="match status" value="1"/>
</dbReference>
<feature type="coiled-coil region" evidence="2">
    <location>
        <begin position="3004"/>
        <end position="3038"/>
    </location>
</feature>
<feature type="region of interest" description="Disordered" evidence="3">
    <location>
        <begin position="389"/>
        <end position="423"/>
    </location>
</feature>
<name>A0A6L2JE94_TANCI</name>
<feature type="region of interest" description="Disordered" evidence="3">
    <location>
        <begin position="2495"/>
        <end position="2531"/>
    </location>
</feature>
<dbReference type="GO" id="GO:0015074">
    <property type="term" value="P:DNA integration"/>
    <property type="evidence" value="ECO:0007669"/>
    <property type="project" value="InterPro"/>
</dbReference>
<feature type="compositionally biased region" description="Polar residues" evidence="3">
    <location>
        <begin position="2427"/>
        <end position="2436"/>
    </location>
</feature>